<evidence type="ECO:0008006" key="4">
    <source>
        <dbReference type="Google" id="ProtNLM"/>
    </source>
</evidence>
<proteinExistence type="predicted"/>
<reference evidence="2 3" key="1">
    <citation type="submission" date="2022-07" db="EMBL/GenBank/DDBJ databases">
        <title>Pseudidiomarina sp. nov, a marine bacterium isolated from Pacific Ocean.</title>
        <authorList>
            <person name="Wang Y."/>
        </authorList>
    </citation>
    <scope>NUCLEOTIDE SEQUENCE [LARGE SCALE GENOMIC DNA]</scope>
    <source>
        <strain evidence="2 3">GXY010</strain>
    </source>
</reference>
<keyword evidence="1" id="KW-0812">Transmembrane</keyword>
<evidence type="ECO:0000256" key="1">
    <source>
        <dbReference type="SAM" id="Phobius"/>
    </source>
</evidence>
<protein>
    <recommendedName>
        <fullName evidence="4">Anti-sigma factor</fullName>
    </recommendedName>
</protein>
<evidence type="ECO:0000313" key="2">
    <source>
        <dbReference type="EMBL" id="MDT7524659.1"/>
    </source>
</evidence>
<sequence>MTSREEQQLKQQLSQWSAQQTADLHLTWPKPRRRQLTLARWPWLLLPTAATLAWFWLAGPYHQQMIPATAPASSQQPMLLAADYQLETMDRQIQQAVLAEADSATIEQLLAARNSMLTRDAW</sequence>
<organism evidence="2 3">
    <name type="scientific">Pseudidiomarina fusca</name>
    <dbReference type="NCBI Taxonomy" id="2965078"/>
    <lineage>
        <taxon>Bacteria</taxon>
        <taxon>Pseudomonadati</taxon>
        <taxon>Pseudomonadota</taxon>
        <taxon>Gammaproteobacteria</taxon>
        <taxon>Alteromonadales</taxon>
        <taxon>Idiomarinaceae</taxon>
        <taxon>Pseudidiomarina</taxon>
    </lineage>
</organism>
<evidence type="ECO:0000313" key="3">
    <source>
        <dbReference type="Proteomes" id="UP001305027"/>
    </source>
</evidence>
<comment type="caution">
    <text evidence="2">The sequence shown here is derived from an EMBL/GenBank/DDBJ whole genome shotgun (WGS) entry which is preliminary data.</text>
</comment>
<keyword evidence="3" id="KW-1185">Reference proteome</keyword>
<keyword evidence="1" id="KW-0472">Membrane</keyword>
<gene>
    <name evidence="2" type="ORF">NOG12_00915</name>
</gene>
<dbReference type="EMBL" id="JANFPJ010000001">
    <property type="protein sequence ID" value="MDT7524659.1"/>
    <property type="molecule type" value="Genomic_DNA"/>
</dbReference>
<dbReference type="Proteomes" id="UP001305027">
    <property type="component" value="Unassembled WGS sequence"/>
</dbReference>
<accession>A0ABU3KTG9</accession>
<keyword evidence="1" id="KW-1133">Transmembrane helix</keyword>
<name>A0ABU3KTG9_9GAMM</name>
<dbReference type="RefSeq" id="WP_313932158.1">
    <property type="nucleotide sequence ID" value="NZ_JANFPJ010000001.1"/>
</dbReference>
<feature type="transmembrane region" description="Helical" evidence="1">
    <location>
        <begin position="38"/>
        <end position="57"/>
    </location>
</feature>